<dbReference type="AlphaFoldDB" id="A0AAP2G0C7"/>
<name>A0AAP2G0C7_9GAMM</name>
<evidence type="ECO:0000256" key="1">
    <source>
        <dbReference type="SAM" id="Phobius"/>
    </source>
</evidence>
<dbReference type="SUPFAM" id="SSF52317">
    <property type="entry name" value="Class I glutamine amidotransferase-like"/>
    <property type="match status" value="1"/>
</dbReference>
<organism evidence="2 3">
    <name type="scientific">Coralloluteibacterium stylophorae</name>
    <dbReference type="NCBI Taxonomy" id="1776034"/>
    <lineage>
        <taxon>Bacteria</taxon>
        <taxon>Pseudomonadati</taxon>
        <taxon>Pseudomonadota</taxon>
        <taxon>Gammaproteobacteria</taxon>
        <taxon>Lysobacterales</taxon>
        <taxon>Lysobacteraceae</taxon>
        <taxon>Coralloluteibacterium</taxon>
    </lineage>
</organism>
<keyword evidence="2" id="KW-0645">Protease</keyword>
<dbReference type="GO" id="GO:0004180">
    <property type="term" value="F:carboxypeptidase activity"/>
    <property type="evidence" value="ECO:0007669"/>
    <property type="project" value="UniProtKB-KW"/>
</dbReference>
<keyword evidence="2" id="KW-0378">Hydrolase</keyword>
<dbReference type="RefSeq" id="WP_213173649.1">
    <property type="nucleotide sequence ID" value="NZ_JAGQFT020000006.1"/>
</dbReference>
<sequence length="590" mass="60793">MSGSLLAPTTVAVLLAVAVLAATLRLLRRARDAATPDAPRGARLVALLALQATAAALLWLVLFPPPGSRVAGRLTVLTARADAAGVEAADRVVALPEAGPDAAGERVPDLATALRRHPGTTSLRVVGQGLAARDRDAARGLALEFEPAPLPRGLVALATPDAVLAGARWTLRGRVEGVADAHLELRDPAGAVVARATAGADGGFALDAIARQPGRLSFALRVLDADGAAVEDVAVPVAARAGAAPRLLLLAGAPGAELKYLRRWAADAGLRVQNRMRLGRILAMGTGSGGLDPEALAALDLLVLDERAWRGLDANERRALADALEQGLGVLLRITGALDAADRAALAELGFEVREDPAADAGVRLPGASETAEAGAAASAPLFSRRPLAVTAADAVPLLRDDAGRPLALWRARGRGRLALWWLDDSYRMALGGDAAGFGSLWSRVVGTLARGGEIQPPVLRDGGRVGERTTLCGVAADASVRAPGAEPQPLVVDPRAGRGCAAVWPRSAGWHEARSADAALAFHVRPADEAPGLAAAQDGEATRRLAAAAVGTDGARVAAPGSPWPFFIGWLVASALAWWLERRRRPARG</sequence>
<keyword evidence="1" id="KW-0812">Transmembrane</keyword>
<accession>A0AAP2G0C7</accession>
<evidence type="ECO:0000313" key="3">
    <source>
        <dbReference type="Proteomes" id="UP000675747"/>
    </source>
</evidence>
<keyword evidence="1" id="KW-0472">Membrane</keyword>
<protein>
    <submittedName>
        <fullName evidence="2">Carboxypeptidase regulatory-like domain-containing protein</fullName>
    </submittedName>
</protein>
<evidence type="ECO:0000313" key="2">
    <source>
        <dbReference type="EMBL" id="MBS7457486.1"/>
    </source>
</evidence>
<comment type="caution">
    <text evidence="2">The sequence shown here is derived from an EMBL/GenBank/DDBJ whole genome shotgun (WGS) entry which is preliminary data.</text>
</comment>
<dbReference type="InterPro" id="IPR029062">
    <property type="entry name" value="Class_I_gatase-like"/>
</dbReference>
<dbReference type="Proteomes" id="UP000675747">
    <property type="component" value="Unassembled WGS sequence"/>
</dbReference>
<proteinExistence type="predicted"/>
<keyword evidence="1" id="KW-1133">Transmembrane helix</keyword>
<keyword evidence="2" id="KW-0121">Carboxypeptidase</keyword>
<keyword evidence="3" id="KW-1185">Reference proteome</keyword>
<reference evidence="2 3" key="1">
    <citation type="journal article" date="2021" name="Microbiol. Resour. Announc.">
        <title>Draft Genome Sequence of Coralloluteibacterium stylophorae LMG 29479T.</title>
        <authorList>
            <person name="Karlyshev A.V."/>
            <person name="Kudryashova E.B."/>
            <person name="Ariskina E.V."/>
            <person name="Conroy A.P."/>
            <person name="Abidueva E.Y."/>
        </authorList>
    </citation>
    <scope>NUCLEOTIDE SEQUENCE [LARGE SCALE GENOMIC DNA]</scope>
    <source>
        <strain evidence="2 3">LMG 29479</strain>
    </source>
</reference>
<dbReference type="EMBL" id="JAGQFT020000006">
    <property type="protein sequence ID" value="MBS7457486.1"/>
    <property type="molecule type" value="Genomic_DNA"/>
</dbReference>
<feature type="transmembrane region" description="Helical" evidence="1">
    <location>
        <begin position="6"/>
        <end position="24"/>
    </location>
</feature>
<feature type="transmembrane region" description="Helical" evidence="1">
    <location>
        <begin position="565"/>
        <end position="581"/>
    </location>
</feature>
<feature type="transmembrane region" description="Helical" evidence="1">
    <location>
        <begin position="44"/>
        <end position="63"/>
    </location>
</feature>
<gene>
    <name evidence="2" type="ORF">KB893_010105</name>
</gene>